<dbReference type="EMBL" id="MF417875">
    <property type="protein sequence ID" value="ASN68264.1"/>
    <property type="molecule type" value="Genomic_DNA"/>
</dbReference>
<proteinExistence type="predicted"/>
<name>A0A2H4J025_9CAUD</name>
<evidence type="ECO:0000256" key="1">
    <source>
        <dbReference type="SAM" id="Coils"/>
    </source>
</evidence>
<reference evidence="2" key="1">
    <citation type="submission" date="2017-06" db="EMBL/GenBank/DDBJ databases">
        <title>Novel phages from South African skin metaviromes.</title>
        <authorList>
            <person name="van Zyl L.J."/>
            <person name="Abrahams Y."/>
            <person name="Stander E.A."/>
            <person name="Kirby B.M."/>
            <person name="Clavaud C."/>
            <person name="Farcet C."/>
            <person name="Breton L."/>
            <person name="Trindade M.I."/>
        </authorList>
    </citation>
    <scope>NUCLEOTIDE SEQUENCE</scope>
</reference>
<dbReference type="Pfam" id="PF11300">
    <property type="entry name" value="DUF3102"/>
    <property type="match status" value="1"/>
</dbReference>
<keyword evidence="1" id="KW-0175">Coiled coil</keyword>
<evidence type="ECO:0000313" key="2">
    <source>
        <dbReference type="EMBL" id="ASN68264.1"/>
    </source>
</evidence>
<organism evidence="2">
    <name type="scientific">uncultured Caudovirales phage</name>
    <dbReference type="NCBI Taxonomy" id="2100421"/>
    <lineage>
        <taxon>Viruses</taxon>
        <taxon>Duplodnaviria</taxon>
        <taxon>Heunggongvirae</taxon>
        <taxon>Uroviricota</taxon>
        <taxon>Caudoviricetes</taxon>
        <taxon>Peduoviridae</taxon>
        <taxon>Maltschvirus</taxon>
        <taxon>Maltschvirus maltsch</taxon>
    </lineage>
</organism>
<protein>
    <recommendedName>
        <fullName evidence="3">DUF3102 domain-containing protein</fullName>
    </recommendedName>
</protein>
<dbReference type="InterPro" id="IPR021451">
    <property type="entry name" value="DUF3102"/>
</dbReference>
<sequence>MNEIQNIDTLTTEILILKQQTAQNIIEIGKRLIAVKESLPHGKWGKWLEEKVDFTDRTAQRFMKVASEFSNTTALSDLPKSKVFALLDLPQEERDEFIENNPINEMSTRELQKAIKEKQELEKKLKAVEKKAEEEQKVREDISQNYDKLEKTNKKHYEKSEKLKRELEKIKNQLKKAKEKGNDEEIERIQNLLNGTETKLIDANKKIEELEELLKNKPVDITETIIEKVPEEIEKELQELREKIKQQPKDNEVTLKFKIHFENTVASIKNLLTTLAEIKEINKVEYEKYNNAVSGLMNKMLEKL</sequence>
<gene>
    <name evidence="2" type="ORF">10S11_2</name>
</gene>
<feature type="coiled-coil region" evidence="1">
    <location>
        <begin position="104"/>
        <end position="213"/>
    </location>
</feature>
<evidence type="ECO:0008006" key="3">
    <source>
        <dbReference type="Google" id="ProtNLM"/>
    </source>
</evidence>
<accession>A0A2H4J025</accession>